<feature type="signal peptide" evidence="3">
    <location>
        <begin position="1"/>
        <end position="19"/>
    </location>
</feature>
<feature type="domain" description="Bifunctional inhibitor/plant lipid transfer protein/seed storage helical" evidence="4">
    <location>
        <begin position="43"/>
        <end position="108"/>
    </location>
</feature>
<keyword evidence="6" id="KW-1185">Reference proteome</keyword>
<dbReference type="PANTHER" id="PTHR33214">
    <property type="entry name" value="BIFUNCTIONAL INHIBITOR/LIPID-TRANSFER PROTEIN/SEED STORAGE 2S ALBUMIN SUPERFAMILY PROTEIN"/>
    <property type="match status" value="1"/>
</dbReference>
<protein>
    <recommendedName>
        <fullName evidence="4">Bifunctional inhibitor/plant lipid transfer protein/seed storage helical domain-containing protein</fullName>
    </recommendedName>
</protein>
<accession>V4L9Z6</accession>
<dbReference type="SUPFAM" id="SSF47699">
    <property type="entry name" value="Bifunctional inhibitor/lipid-transfer protein/seed storage 2S albumin"/>
    <property type="match status" value="1"/>
</dbReference>
<evidence type="ECO:0000313" key="6">
    <source>
        <dbReference type="Proteomes" id="UP000030689"/>
    </source>
</evidence>
<dbReference type="Pfam" id="PF00234">
    <property type="entry name" value="Tryp_alpha_amyl"/>
    <property type="match status" value="1"/>
</dbReference>
<evidence type="ECO:0000256" key="3">
    <source>
        <dbReference type="SAM" id="SignalP"/>
    </source>
</evidence>
<dbReference type="OMA" id="PTTECCD"/>
<dbReference type="SMART" id="SM00499">
    <property type="entry name" value="AAI"/>
    <property type="match status" value="1"/>
</dbReference>
<dbReference type="GO" id="GO:0006869">
    <property type="term" value="P:lipid transport"/>
    <property type="evidence" value="ECO:0007669"/>
    <property type="project" value="InterPro"/>
</dbReference>
<gene>
    <name evidence="5" type="ORF">EUTSA_v10028232mg</name>
</gene>
<keyword evidence="3" id="KW-0732">Signal</keyword>
<dbReference type="STRING" id="72664.V4L9Z6"/>
<dbReference type="OrthoDB" id="665742at2759"/>
<sequence length="108" mass="11343">MKFMTILFIALVIGAMSSPLPIRATAVGGSGRDMGLGHMAQQCVATELSPCLPAVTLGGTPTVDCCGKLNEQKPCLCGYIKNPAYSMYITSPNAHKVFTACNVPYPSC</sequence>
<feature type="chain" id="PRO_5004720549" description="Bifunctional inhibitor/plant lipid transfer protein/seed storage helical domain-containing protein" evidence="3">
    <location>
        <begin position="20"/>
        <end position="108"/>
    </location>
</feature>
<keyword evidence="2" id="KW-0446">Lipid-binding</keyword>
<dbReference type="CDD" id="cd01959">
    <property type="entry name" value="nsLTP2"/>
    <property type="match status" value="1"/>
</dbReference>
<dbReference type="Gene3D" id="1.10.110.10">
    <property type="entry name" value="Plant lipid-transfer and hydrophobic proteins"/>
    <property type="match status" value="1"/>
</dbReference>
<evidence type="ECO:0000313" key="5">
    <source>
        <dbReference type="EMBL" id="ESQ47250.1"/>
    </source>
</evidence>
<reference evidence="5 6" key="1">
    <citation type="journal article" date="2013" name="Front. Plant Sci.">
        <title>The Reference Genome of the Halophytic Plant Eutrema salsugineum.</title>
        <authorList>
            <person name="Yang R."/>
            <person name="Jarvis D.E."/>
            <person name="Chen H."/>
            <person name="Beilstein M.A."/>
            <person name="Grimwood J."/>
            <person name="Jenkins J."/>
            <person name="Shu S."/>
            <person name="Prochnik S."/>
            <person name="Xin M."/>
            <person name="Ma C."/>
            <person name="Schmutz J."/>
            <person name="Wing R.A."/>
            <person name="Mitchell-Olds T."/>
            <person name="Schumaker K.S."/>
            <person name="Wang X."/>
        </authorList>
    </citation>
    <scope>NUCLEOTIDE SEQUENCE [LARGE SCALE GENOMIC DNA]</scope>
</reference>
<evidence type="ECO:0000259" key="4">
    <source>
        <dbReference type="SMART" id="SM00499"/>
    </source>
</evidence>
<proteinExistence type="predicted"/>
<organism evidence="5 6">
    <name type="scientific">Eutrema salsugineum</name>
    <name type="common">Saltwater cress</name>
    <name type="synonym">Sisymbrium salsugineum</name>
    <dbReference type="NCBI Taxonomy" id="72664"/>
    <lineage>
        <taxon>Eukaryota</taxon>
        <taxon>Viridiplantae</taxon>
        <taxon>Streptophyta</taxon>
        <taxon>Embryophyta</taxon>
        <taxon>Tracheophyta</taxon>
        <taxon>Spermatophyta</taxon>
        <taxon>Magnoliopsida</taxon>
        <taxon>eudicotyledons</taxon>
        <taxon>Gunneridae</taxon>
        <taxon>Pentapetalae</taxon>
        <taxon>rosids</taxon>
        <taxon>malvids</taxon>
        <taxon>Brassicales</taxon>
        <taxon>Brassicaceae</taxon>
        <taxon>Eutremeae</taxon>
        <taxon>Eutrema</taxon>
    </lineage>
</organism>
<dbReference type="InterPro" id="IPR016140">
    <property type="entry name" value="Bifunc_inhib/LTP/seed_store"/>
</dbReference>
<dbReference type="PANTHER" id="PTHR33214:SF82">
    <property type="entry name" value="BIFUNCTIONAL INHIBITOR_LIPID-TRANSFER PROTEIN_SEED STORAGE 2S ALBUMIN SUPERFAMILY PROTEIN"/>
    <property type="match status" value="1"/>
</dbReference>
<name>V4L9Z6_EUTSA</name>
<dbReference type="KEGG" id="eus:EUTSA_v10028232mg"/>
<dbReference type="InterPro" id="IPR033872">
    <property type="entry name" value="nsLTP2"/>
</dbReference>
<evidence type="ECO:0000256" key="1">
    <source>
        <dbReference type="ARBA" id="ARBA00022448"/>
    </source>
</evidence>
<dbReference type="Gramene" id="ESQ47250">
    <property type="protein sequence ID" value="ESQ47250"/>
    <property type="gene ID" value="EUTSA_v10028232mg"/>
</dbReference>
<evidence type="ECO:0000256" key="2">
    <source>
        <dbReference type="ARBA" id="ARBA00023121"/>
    </source>
</evidence>
<dbReference type="GO" id="GO:0008289">
    <property type="term" value="F:lipid binding"/>
    <property type="evidence" value="ECO:0007669"/>
    <property type="project" value="UniProtKB-KW"/>
</dbReference>
<keyword evidence="1" id="KW-0813">Transport</keyword>
<dbReference type="AlphaFoldDB" id="V4L9Z6"/>
<dbReference type="EMBL" id="KI517416">
    <property type="protein sequence ID" value="ESQ47250.1"/>
    <property type="molecule type" value="Genomic_DNA"/>
</dbReference>
<dbReference type="Proteomes" id="UP000030689">
    <property type="component" value="Unassembled WGS sequence"/>
</dbReference>
<dbReference type="InterPro" id="IPR036312">
    <property type="entry name" value="Bifun_inhib/LTP/seed_sf"/>
</dbReference>